<dbReference type="EMBL" id="VLNT01000007">
    <property type="protein sequence ID" value="TSD62798.1"/>
    <property type="molecule type" value="Genomic_DNA"/>
</dbReference>
<feature type="signal peptide" evidence="6">
    <location>
        <begin position="1"/>
        <end position="23"/>
    </location>
</feature>
<feature type="transmembrane region" description="Helical" evidence="5">
    <location>
        <begin position="488"/>
        <end position="508"/>
    </location>
</feature>
<dbReference type="InterPro" id="IPR051328">
    <property type="entry name" value="T7SS_ABC-Transporter"/>
</dbReference>
<evidence type="ECO:0008006" key="9">
    <source>
        <dbReference type="Google" id="ProtNLM"/>
    </source>
</evidence>
<proteinExistence type="predicted"/>
<accession>A0A554S8W9</accession>
<evidence type="ECO:0000313" key="7">
    <source>
        <dbReference type="EMBL" id="TSD62798.1"/>
    </source>
</evidence>
<feature type="transmembrane region" description="Helical" evidence="5">
    <location>
        <begin position="586"/>
        <end position="604"/>
    </location>
</feature>
<feature type="transmembrane region" description="Helical" evidence="5">
    <location>
        <begin position="529"/>
        <end position="549"/>
    </location>
</feature>
<comment type="subcellular location">
    <subcellularLocation>
        <location evidence="1">Membrane</location>
        <topology evidence="1">Multi-pass membrane protein</topology>
    </subcellularLocation>
</comment>
<evidence type="ECO:0000256" key="6">
    <source>
        <dbReference type="SAM" id="SignalP"/>
    </source>
</evidence>
<dbReference type="Proteomes" id="UP000316988">
    <property type="component" value="Unassembled WGS sequence"/>
</dbReference>
<feature type="transmembrane region" description="Helical" evidence="5">
    <location>
        <begin position="561"/>
        <end position="579"/>
    </location>
</feature>
<keyword evidence="2 5" id="KW-0812">Transmembrane</keyword>
<dbReference type="Gene3D" id="1.10.287.950">
    <property type="entry name" value="Methyl-accepting chemotaxis protein"/>
    <property type="match status" value="2"/>
</dbReference>
<dbReference type="RefSeq" id="WP_143913394.1">
    <property type="nucleotide sequence ID" value="NZ_VLNT01000007.1"/>
</dbReference>
<organism evidence="7 8">
    <name type="scientific">Aeromicrobium piscarium</name>
    <dbReference type="NCBI Taxonomy" id="2590901"/>
    <lineage>
        <taxon>Bacteria</taxon>
        <taxon>Bacillati</taxon>
        <taxon>Actinomycetota</taxon>
        <taxon>Actinomycetes</taxon>
        <taxon>Propionibacteriales</taxon>
        <taxon>Nocardioidaceae</taxon>
        <taxon>Aeromicrobium</taxon>
    </lineage>
</organism>
<comment type="caution">
    <text evidence="7">The sequence shown here is derived from an EMBL/GenBank/DDBJ whole genome shotgun (WGS) entry which is preliminary data.</text>
</comment>
<dbReference type="OrthoDB" id="9811483at2"/>
<keyword evidence="3 5" id="KW-1133">Transmembrane helix</keyword>
<dbReference type="NCBIfam" id="TIGR03057">
    <property type="entry name" value="xxxLxxG_by_4"/>
    <property type="match status" value="3"/>
</dbReference>
<evidence type="ECO:0000313" key="8">
    <source>
        <dbReference type="Proteomes" id="UP000316988"/>
    </source>
</evidence>
<feature type="transmembrane region" description="Helical" evidence="5">
    <location>
        <begin position="640"/>
        <end position="659"/>
    </location>
</feature>
<keyword evidence="4 5" id="KW-0472">Membrane</keyword>
<evidence type="ECO:0000256" key="3">
    <source>
        <dbReference type="ARBA" id="ARBA00022989"/>
    </source>
</evidence>
<dbReference type="PANTHER" id="PTHR43077:SF10">
    <property type="entry name" value="TRANSPORT PERMEASE PROTEIN"/>
    <property type="match status" value="1"/>
</dbReference>
<dbReference type="InterPro" id="IPR023908">
    <property type="entry name" value="xxxLxxG_rpt"/>
</dbReference>
<dbReference type="PANTHER" id="PTHR43077">
    <property type="entry name" value="TRANSPORT PERMEASE YVFS-RELATED"/>
    <property type="match status" value="1"/>
</dbReference>
<evidence type="ECO:0000256" key="5">
    <source>
        <dbReference type="SAM" id="Phobius"/>
    </source>
</evidence>
<dbReference type="SUPFAM" id="SSF58104">
    <property type="entry name" value="Methyl-accepting chemotaxis protein (MCP) signaling domain"/>
    <property type="match status" value="1"/>
</dbReference>
<gene>
    <name evidence="7" type="ORF">FNM00_10520</name>
</gene>
<feature type="chain" id="PRO_5038700099" description="YhgE/Pip domain-containing protein" evidence="6">
    <location>
        <begin position="24"/>
        <end position="674"/>
    </location>
</feature>
<evidence type="ECO:0000256" key="2">
    <source>
        <dbReference type="ARBA" id="ARBA00022692"/>
    </source>
</evidence>
<keyword evidence="6" id="KW-0732">Signal</keyword>
<reference evidence="7 8" key="1">
    <citation type="submission" date="2019-07" db="EMBL/GenBank/DDBJ databases">
        <authorList>
            <person name="Zhao L.H."/>
        </authorList>
    </citation>
    <scope>NUCLEOTIDE SEQUENCE [LARGE SCALE GENOMIC DNA]</scope>
    <source>
        <strain evidence="7 8">Co35</strain>
    </source>
</reference>
<evidence type="ECO:0000256" key="1">
    <source>
        <dbReference type="ARBA" id="ARBA00004141"/>
    </source>
</evidence>
<name>A0A554S8W9_9ACTN</name>
<protein>
    <recommendedName>
        <fullName evidence="9">YhgE/Pip domain-containing protein</fullName>
    </recommendedName>
</protein>
<evidence type="ECO:0000256" key="4">
    <source>
        <dbReference type="ARBA" id="ARBA00023136"/>
    </source>
</evidence>
<keyword evidence="8" id="KW-1185">Reference proteome</keyword>
<dbReference type="AlphaFoldDB" id="A0A554S8W9"/>
<sequence length="674" mass="66999">MNVPHPRAALIIALAVPLVVALAAVGAGATGGTDDVRAAVVNEDEIVSVTADDGTEQPVAVGRLLAAELTDDDAFDWTITNRADAESGLDDGTYGAVLIIGSDTSAAAVSPAGAPADVRHAHLRIQTSDAVNPVAGELAQTVTDAALAALNAQVTETFVDNVLVSLGTIRGSLAEAARGATTLADGQRDLAEGAGQLATGIGQLENGAGELADGTTRLADGSSQAATGSAQLAQGLARLDGGAQELRDRTAELPAQTAQLDAGAQELRAGADRLDAGVQEIADSVAPLFEIAQHLTDLIIGWSSECAGAGLPADVCATVDSIVAEAEQVNADIQAARGRVGELTAGTGQLAAGLQQLSDATARLAAEAPQLTAGIGQLADGTAAARGGADELADGTAQLAGGARAAADGAVQLREGAGQARAGSGELADGSEQLAAGGRELADGLDEGVEQLPAYSDDEREQLSRVAARPVTAESATSHRISPAALPVPSAIVVAALAAAALVWSFRAPLGRETLLAGSPLRQIVGSRLLPAAVLTVTAVSAALVALALTNGLGAASSARFIALAILGTLALTALGQGLTAAVGRLGAAAIALLAAVATLAVRVPEAASEGVRLLYTISPLTPLLEGLRAEQTGTASLEAPLALVAWGLVGLGLSAWAAQRRRSDVASWLLRPA</sequence>
<dbReference type="GO" id="GO:0016020">
    <property type="term" value="C:membrane"/>
    <property type="evidence" value="ECO:0007669"/>
    <property type="project" value="UniProtKB-SubCell"/>
</dbReference>